<dbReference type="PANTHER" id="PTHR43441:SF6">
    <property type="entry name" value="N-ACETYLTRANSFERASE DOMAIN-CONTAINING PROTEIN"/>
    <property type="match status" value="1"/>
</dbReference>
<dbReference type="InterPro" id="IPR000182">
    <property type="entry name" value="GNAT_dom"/>
</dbReference>
<dbReference type="InterPro" id="IPR051908">
    <property type="entry name" value="Ribosomal_N-acetyltransferase"/>
</dbReference>
<dbReference type="RefSeq" id="WP_204707929.1">
    <property type="nucleotide sequence ID" value="NZ_JBHSZV010000013.1"/>
</dbReference>
<dbReference type="SUPFAM" id="SSF55729">
    <property type="entry name" value="Acyl-CoA N-acyltransferases (Nat)"/>
    <property type="match status" value="1"/>
</dbReference>
<proteinExistence type="predicted"/>
<evidence type="ECO:0000313" key="3">
    <source>
        <dbReference type="Proteomes" id="UP001596410"/>
    </source>
</evidence>
<name>A0ABW2EJF7_9BACI</name>
<dbReference type="PANTHER" id="PTHR43441">
    <property type="entry name" value="RIBOSOMAL-PROTEIN-SERINE ACETYLTRANSFERASE"/>
    <property type="match status" value="1"/>
</dbReference>
<reference evidence="3" key="1">
    <citation type="journal article" date="2019" name="Int. J. Syst. Evol. Microbiol.">
        <title>The Global Catalogue of Microorganisms (GCM) 10K type strain sequencing project: providing services to taxonomists for standard genome sequencing and annotation.</title>
        <authorList>
            <consortium name="The Broad Institute Genomics Platform"/>
            <consortium name="The Broad Institute Genome Sequencing Center for Infectious Disease"/>
            <person name="Wu L."/>
            <person name="Ma J."/>
        </authorList>
    </citation>
    <scope>NUCLEOTIDE SEQUENCE [LARGE SCALE GENOMIC DNA]</scope>
    <source>
        <strain evidence="3">CGMCC 4.1621</strain>
    </source>
</reference>
<organism evidence="2 3">
    <name type="scientific">Halobacillus seohaensis</name>
    <dbReference type="NCBI Taxonomy" id="447421"/>
    <lineage>
        <taxon>Bacteria</taxon>
        <taxon>Bacillati</taxon>
        <taxon>Bacillota</taxon>
        <taxon>Bacilli</taxon>
        <taxon>Bacillales</taxon>
        <taxon>Bacillaceae</taxon>
        <taxon>Halobacillus</taxon>
    </lineage>
</organism>
<dbReference type="Proteomes" id="UP001596410">
    <property type="component" value="Unassembled WGS sequence"/>
</dbReference>
<feature type="domain" description="N-acetyltransferase" evidence="1">
    <location>
        <begin position="15"/>
        <end position="176"/>
    </location>
</feature>
<evidence type="ECO:0000259" key="1">
    <source>
        <dbReference type="PROSITE" id="PS51186"/>
    </source>
</evidence>
<dbReference type="Pfam" id="PF13302">
    <property type="entry name" value="Acetyltransf_3"/>
    <property type="match status" value="1"/>
</dbReference>
<dbReference type="GO" id="GO:0016746">
    <property type="term" value="F:acyltransferase activity"/>
    <property type="evidence" value="ECO:0007669"/>
    <property type="project" value="UniProtKB-KW"/>
</dbReference>
<dbReference type="EMBL" id="JBHSZV010000013">
    <property type="protein sequence ID" value="MFC7061327.1"/>
    <property type="molecule type" value="Genomic_DNA"/>
</dbReference>
<protein>
    <submittedName>
        <fullName evidence="2">GNAT family N-acetyltransferase</fullName>
        <ecNumber evidence="2">2.3.-.-</ecNumber>
    </submittedName>
</protein>
<sequence length="180" mass="20866">MEFSSARIKFIPITIDLAQMIMKNPLAFYYKYRLPWNRSWPSDGLKATLPFYVEWLENDQENLGFGPWIMIDHDGEYVIGDIGFKGLPDEYGIVEIGYHVVSSVRNSGYATEAVEALCHWAFKSELVRSVEAQCGKQNVPSQKVLINNGFNQTLADRDMFTFNIEKHEFYKKKTKYKNES</sequence>
<dbReference type="InterPro" id="IPR016181">
    <property type="entry name" value="Acyl_CoA_acyltransferase"/>
</dbReference>
<dbReference type="Gene3D" id="3.40.630.30">
    <property type="match status" value="1"/>
</dbReference>
<accession>A0ABW2EJF7</accession>
<keyword evidence="2" id="KW-0012">Acyltransferase</keyword>
<comment type="caution">
    <text evidence="2">The sequence shown here is derived from an EMBL/GenBank/DDBJ whole genome shotgun (WGS) entry which is preliminary data.</text>
</comment>
<keyword evidence="3" id="KW-1185">Reference proteome</keyword>
<dbReference type="EC" id="2.3.-.-" evidence="2"/>
<keyword evidence="2" id="KW-0808">Transferase</keyword>
<gene>
    <name evidence="2" type="ORF">ACFQIC_05570</name>
</gene>
<evidence type="ECO:0000313" key="2">
    <source>
        <dbReference type="EMBL" id="MFC7061327.1"/>
    </source>
</evidence>
<dbReference type="PROSITE" id="PS51186">
    <property type="entry name" value="GNAT"/>
    <property type="match status" value="1"/>
</dbReference>